<feature type="coiled-coil region" evidence="1">
    <location>
        <begin position="194"/>
        <end position="242"/>
    </location>
</feature>
<evidence type="ECO:0000256" key="1">
    <source>
        <dbReference type="SAM" id="Coils"/>
    </source>
</evidence>
<evidence type="ECO:0000256" key="2">
    <source>
        <dbReference type="SAM" id="MobiDB-lite"/>
    </source>
</evidence>
<feature type="region of interest" description="Disordered" evidence="2">
    <location>
        <begin position="112"/>
        <end position="175"/>
    </location>
</feature>
<feature type="compositionally biased region" description="Polar residues" evidence="2">
    <location>
        <begin position="1"/>
        <end position="10"/>
    </location>
</feature>
<sequence>MHTHIESASSGEACGLSRSSGVRLETRNCGAECRGTRLEPEGERHKTAFPGEHPLQRRRRVGRVAHPVRHASPEDSLTIQRGVLSRTPLGALALGPVGGQSGDYRHRWSAHSLGGGPTKSALKRVNPHGEQATQRHGKKEGSLKDLFNKTPAKKTVLPGTPVRQGGEVGETSQAEGAEVPLTRTFMEQLFESLCEEFATRKEEIAAEVKDVRREVIELGQRVDTLEQTHDAREEEVDSHRQELLILQDKNQELHYH</sequence>
<comment type="caution">
    <text evidence="3">The sequence shown here is derived from an EMBL/GenBank/DDBJ whole genome shotgun (WGS) entry which is preliminary data.</text>
</comment>
<evidence type="ECO:0000313" key="4">
    <source>
        <dbReference type="Proteomes" id="UP001066276"/>
    </source>
</evidence>
<protein>
    <submittedName>
        <fullName evidence="3">Uncharacterized protein</fullName>
    </submittedName>
</protein>
<keyword evidence="1" id="KW-0175">Coiled coil</keyword>
<reference evidence="3" key="1">
    <citation type="journal article" date="2022" name="bioRxiv">
        <title>Sequencing and chromosome-scale assembly of the giantPleurodeles waltlgenome.</title>
        <authorList>
            <person name="Brown T."/>
            <person name="Elewa A."/>
            <person name="Iarovenko S."/>
            <person name="Subramanian E."/>
            <person name="Araus A.J."/>
            <person name="Petzold A."/>
            <person name="Susuki M."/>
            <person name="Suzuki K.-i.T."/>
            <person name="Hayashi T."/>
            <person name="Toyoda A."/>
            <person name="Oliveira C."/>
            <person name="Osipova E."/>
            <person name="Leigh N.D."/>
            <person name="Simon A."/>
            <person name="Yun M.H."/>
        </authorList>
    </citation>
    <scope>NUCLEOTIDE SEQUENCE</scope>
    <source>
        <strain evidence="3">20211129_DDA</strain>
        <tissue evidence="3">Liver</tissue>
    </source>
</reference>
<evidence type="ECO:0000313" key="3">
    <source>
        <dbReference type="EMBL" id="KAJ1130364.1"/>
    </source>
</evidence>
<dbReference type="EMBL" id="JANPWB010000011">
    <property type="protein sequence ID" value="KAJ1130364.1"/>
    <property type="molecule type" value="Genomic_DNA"/>
</dbReference>
<name>A0AAV7PR70_PLEWA</name>
<feature type="region of interest" description="Disordered" evidence="2">
    <location>
        <begin position="1"/>
        <end position="21"/>
    </location>
</feature>
<proteinExistence type="predicted"/>
<dbReference type="Proteomes" id="UP001066276">
    <property type="component" value="Chromosome 7"/>
</dbReference>
<gene>
    <name evidence="3" type="ORF">NDU88_008717</name>
</gene>
<accession>A0AAV7PR70</accession>
<keyword evidence="4" id="KW-1185">Reference proteome</keyword>
<organism evidence="3 4">
    <name type="scientific">Pleurodeles waltl</name>
    <name type="common">Iberian ribbed newt</name>
    <dbReference type="NCBI Taxonomy" id="8319"/>
    <lineage>
        <taxon>Eukaryota</taxon>
        <taxon>Metazoa</taxon>
        <taxon>Chordata</taxon>
        <taxon>Craniata</taxon>
        <taxon>Vertebrata</taxon>
        <taxon>Euteleostomi</taxon>
        <taxon>Amphibia</taxon>
        <taxon>Batrachia</taxon>
        <taxon>Caudata</taxon>
        <taxon>Salamandroidea</taxon>
        <taxon>Salamandridae</taxon>
        <taxon>Pleurodelinae</taxon>
        <taxon>Pleurodeles</taxon>
    </lineage>
</organism>
<dbReference type="AlphaFoldDB" id="A0AAV7PR70"/>